<reference evidence="7" key="1">
    <citation type="submission" date="2020-08" db="EMBL/GenBank/DDBJ databases">
        <title>Genome public.</title>
        <authorList>
            <person name="Liu C."/>
            <person name="Sun Q."/>
        </authorList>
    </citation>
    <scope>NUCLEOTIDE SEQUENCE</scope>
    <source>
        <strain evidence="7">BX1005</strain>
    </source>
</reference>
<feature type="domain" description="Flagellar basal body rod protein N-terminal" evidence="5">
    <location>
        <begin position="7"/>
        <end position="35"/>
    </location>
</feature>
<protein>
    <recommendedName>
        <fullName evidence="4">Flagellar hook protein FlgE</fullName>
    </recommendedName>
</protein>
<comment type="similarity">
    <text evidence="2 4">Belongs to the flagella basal body rod proteins family.</text>
</comment>
<evidence type="ECO:0000313" key="8">
    <source>
        <dbReference type="Proteomes" id="UP000606720"/>
    </source>
</evidence>
<evidence type="ECO:0000256" key="2">
    <source>
        <dbReference type="ARBA" id="ARBA00009677"/>
    </source>
</evidence>
<evidence type="ECO:0000259" key="5">
    <source>
        <dbReference type="Pfam" id="PF00460"/>
    </source>
</evidence>
<dbReference type="PANTHER" id="PTHR30435:SF1">
    <property type="entry name" value="FLAGELLAR HOOK PROTEIN FLGE"/>
    <property type="match status" value="1"/>
</dbReference>
<keyword evidence="8" id="KW-1185">Reference proteome</keyword>
<dbReference type="InterPro" id="IPR020013">
    <property type="entry name" value="Flagellar_FlgE/F/G"/>
</dbReference>
<dbReference type="AlphaFoldDB" id="A0A923LNM3"/>
<accession>A0A923LNM3</accession>
<comment type="subcellular location">
    <subcellularLocation>
        <location evidence="1 4">Bacterial flagellum basal body</location>
    </subcellularLocation>
</comment>
<keyword evidence="7" id="KW-0282">Flagellum</keyword>
<sequence>MMRSLFSAVSGLKTHQTKMDVIGNNVANVNTVAFKSSKVTFSEIMYQTISNASGANATTGKGGVNAKQIGLGVTTGATKISITSSGAAETTGDPFDIRLTDKSSTNFFVVNTGSENLFTRAGSFYVDGAGNLCMTSTGYTVMGWQVDETTGDIKKDTVSALRIMQEKNLTSAPEATTLGTVSGIMDKNDKNVTSDDGYAMNLNFFDKLGYKYTAKFAVKVTNADTESYTVELTDILDSENNSVLSKFLEKGGNLAQVFGQNTTATKTYPITNENIHYAASDLSADIKAGNYYYTYTDYNAGGQPLTKYAKVTLDKATNSYKIDAYSKYETADAAQAGGAKTPVAEQTGSMTELFGITTGQLNYLGATGLPTAQFNADTGAFEYITDAVNYTLKFNPADGTFSYVGAEGSPTVKLNLAETLGNNFEDITIDFSTCKAADNGGKTSLGADAGSANGSVGKGKALGALTGISINNNGKIYGFYDNGNTVLLGQIAVAQFANASGLQKVGENCYTTTLNSGEFDGIGVEVAADGASMTSGELEMSNVDLSTEFTQMIITQRGFQSNSRVITTSDTLLEELINLKR</sequence>
<organism evidence="7 8">
    <name type="scientific">Roseburia zhanii</name>
    <dbReference type="NCBI Taxonomy" id="2763064"/>
    <lineage>
        <taxon>Bacteria</taxon>
        <taxon>Bacillati</taxon>
        <taxon>Bacillota</taxon>
        <taxon>Clostridia</taxon>
        <taxon>Lachnospirales</taxon>
        <taxon>Lachnospiraceae</taxon>
        <taxon>Roseburia</taxon>
    </lineage>
</organism>
<dbReference type="GO" id="GO:0009424">
    <property type="term" value="C:bacterial-type flagellum hook"/>
    <property type="evidence" value="ECO:0007669"/>
    <property type="project" value="TreeGrafter"/>
</dbReference>
<dbReference type="EMBL" id="JACOPH010000002">
    <property type="protein sequence ID" value="MBC5713284.1"/>
    <property type="molecule type" value="Genomic_DNA"/>
</dbReference>
<gene>
    <name evidence="7" type="ORF">H8S17_03505</name>
</gene>
<dbReference type="GO" id="GO:0005829">
    <property type="term" value="C:cytosol"/>
    <property type="evidence" value="ECO:0007669"/>
    <property type="project" value="TreeGrafter"/>
</dbReference>
<dbReference type="Proteomes" id="UP000606720">
    <property type="component" value="Unassembled WGS sequence"/>
</dbReference>
<evidence type="ECO:0000256" key="3">
    <source>
        <dbReference type="ARBA" id="ARBA00023143"/>
    </source>
</evidence>
<dbReference type="SUPFAM" id="SSF117143">
    <property type="entry name" value="Flagellar hook protein flgE"/>
    <property type="match status" value="1"/>
</dbReference>
<comment type="caution">
    <text evidence="7">The sequence shown here is derived from an EMBL/GenBank/DDBJ whole genome shotgun (WGS) entry which is preliminary data.</text>
</comment>
<evidence type="ECO:0000256" key="4">
    <source>
        <dbReference type="RuleBase" id="RU362116"/>
    </source>
</evidence>
<evidence type="ECO:0000259" key="6">
    <source>
        <dbReference type="Pfam" id="PF06429"/>
    </source>
</evidence>
<keyword evidence="7" id="KW-0966">Cell projection</keyword>
<dbReference type="GO" id="GO:0071978">
    <property type="term" value="P:bacterial-type flagellum-dependent swarming motility"/>
    <property type="evidence" value="ECO:0007669"/>
    <property type="project" value="TreeGrafter"/>
</dbReference>
<dbReference type="PANTHER" id="PTHR30435">
    <property type="entry name" value="FLAGELLAR PROTEIN"/>
    <property type="match status" value="1"/>
</dbReference>
<evidence type="ECO:0000313" key="7">
    <source>
        <dbReference type="EMBL" id="MBC5713284.1"/>
    </source>
</evidence>
<dbReference type="PROSITE" id="PS00588">
    <property type="entry name" value="FLAGELLA_BB_ROD"/>
    <property type="match status" value="1"/>
</dbReference>
<dbReference type="RefSeq" id="WP_186866255.1">
    <property type="nucleotide sequence ID" value="NZ_JACOPH010000002.1"/>
</dbReference>
<dbReference type="Pfam" id="PF00460">
    <property type="entry name" value="Flg_bb_rod"/>
    <property type="match status" value="1"/>
</dbReference>
<dbReference type="InterPro" id="IPR019776">
    <property type="entry name" value="Flagellar_basal_body_rod_CS"/>
</dbReference>
<dbReference type="GO" id="GO:0009425">
    <property type="term" value="C:bacterial-type flagellum basal body"/>
    <property type="evidence" value="ECO:0007669"/>
    <property type="project" value="UniProtKB-SubCell"/>
</dbReference>
<keyword evidence="3 4" id="KW-0975">Bacterial flagellum</keyword>
<proteinExistence type="inferred from homology"/>
<dbReference type="Pfam" id="PF06429">
    <property type="entry name" value="Flg_bbr_C"/>
    <property type="match status" value="1"/>
</dbReference>
<feature type="domain" description="Flagellar basal-body/hook protein C-terminal" evidence="6">
    <location>
        <begin position="535"/>
        <end position="579"/>
    </location>
</feature>
<keyword evidence="7" id="KW-0969">Cilium</keyword>
<dbReference type="InterPro" id="IPR010930">
    <property type="entry name" value="Flg_bb/hook_C_dom"/>
</dbReference>
<dbReference type="InterPro" id="IPR037925">
    <property type="entry name" value="FlgE/F/G-like"/>
</dbReference>
<dbReference type="NCBIfam" id="TIGR03506">
    <property type="entry name" value="FlgEFG_subfam"/>
    <property type="match status" value="2"/>
</dbReference>
<comment type="function">
    <text evidence="4">A flexible structure which links the flagellar filament to the drive apparatus in the basal body.</text>
</comment>
<evidence type="ECO:0000256" key="1">
    <source>
        <dbReference type="ARBA" id="ARBA00004117"/>
    </source>
</evidence>
<name>A0A923LNM3_9FIRM</name>
<dbReference type="InterPro" id="IPR001444">
    <property type="entry name" value="Flag_bb_rod_N"/>
</dbReference>